<feature type="transmembrane region" description="Helical" evidence="1">
    <location>
        <begin position="127"/>
        <end position="155"/>
    </location>
</feature>
<name>A0A8S1AKR4_ARCPL</name>
<proteinExistence type="predicted"/>
<dbReference type="AlphaFoldDB" id="A0A8S1AKR4"/>
<keyword evidence="1" id="KW-1133">Transmembrane helix</keyword>
<evidence type="ECO:0000313" key="5">
    <source>
        <dbReference type="Proteomes" id="UP000494256"/>
    </source>
</evidence>
<comment type="caution">
    <text evidence="2">The sequence shown here is derived from an EMBL/GenBank/DDBJ whole genome shotgun (WGS) entry which is preliminary data.</text>
</comment>
<dbReference type="Proteomes" id="UP000494106">
    <property type="component" value="Unassembled WGS sequence"/>
</dbReference>
<dbReference type="Proteomes" id="UP000494256">
    <property type="component" value="Unassembled WGS sequence"/>
</dbReference>
<dbReference type="EMBL" id="CADEBC010000530">
    <property type="protein sequence ID" value="CAB3246998.1"/>
    <property type="molecule type" value="Genomic_DNA"/>
</dbReference>
<protein>
    <submittedName>
        <fullName evidence="2">Uncharacterized protein</fullName>
    </submittedName>
</protein>
<dbReference type="EMBL" id="CADEBD010000443">
    <property type="protein sequence ID" value="CAB3255953.1"/>
    <property type="molecule type" value="Genomic_DNA"/>
</dbReference>
<dbReference type="OrthoDB" id="7329565at2759"/>
<keyword evidence="1" id="KW-0472">Membrane</keyword>
<organism evidence="2 4">
    <name type="scientific">Arctia plantaginis</name>
    <name type="common">Wood tiger moth</name>
    <name type="synonym">Phalaena plantaginis</name>
    <dbReference type="NCBI Taxonomy" id="874455"/>
    <lineage>
        <taxon>Eukaryota</taxon>
        <taxon>Metazoa</taxon>
        <taxon>Ecdysozoa</taxon>
        <taxon>Arthropoda</taxon>
        <taxon>Hexapoda</taxon>
        <taxon>Insecta</taxon>
        <taxon>Pterygota</taxon>
        <taxon>Neoptera</taxon>
        <taxon>Endopterygota</taxon>
        <taxon>Lepidoptera</taxon>
        <taxon>Glossata</taxon>
        <taxon>Ditrysia</taxon>
        <taxon>Noctuoidea</taxon>
        <taxon>Erebidae</taxon>
        <taxon>Arctiinae</taxon>
        <taxon>Arctia</taxon>
    </lineage>
</organism>
<evidence type="ECO:0000256" key="1">
    <source>
        <dbReference type="SAM" id="Phobius"/>
    </source>
</evidence>
<evidence type="ECO:0000313" key="2">
    <source>
        <dbReference type="EMBL" id="CAB3246998.1"/>
    </source>
</evidence>
<sequence length="190" mass="21441">MDFGNNMYVCAELRPLEPAEVCLRKRALRDAAICIGWLKFLSTFCYAVLLFLTCSYSYGPVSMVLKVMILSIIPLQIINGVLLFFGAVERKPIGLQFALWLILFLAALNTILGLTGAIYFIRMGFLAIHFFLSLIYALLAFSIFTVMCHDVIVIYTFKTMLGPLPPELACVSDLPDDDRKVSYMLCQNKR</sequence>
<evidence type="ECO:0000313" key="4">
    <source>
        <dbReference type="Proteomes" id="UP000494106"/>
    </source>
</evidence>
<feature type="transmembrane region" description="Helical" evidence="1">
    <location>
        <begin position="64"/>
        <end position="85"/>
    </location>
</feature>
<reference evidence="4 5" key="1">
    <citation type="submission" date="2020-04" db="EMBL/GenBank/DDBJ databases">
        <authorList>
            <person name="Wallbank WR R."/>
            <person name="Pardo Diaz C."/>
            <person name="Kozak K."/>
            <person name="Martin S."/>
            <person name="Jiggins C."/>
            <person name="Moest M."/>
            <person name="Warren A I."/>
            <person name="Byers J.R.P. K."/>
            <person name="Montejo-Kovacevich G."/>
            <person name="Yen C E."/>
        </authorList>
    </citation>
    <scope>NUCLEOTIDE SEQUENCE [LARGE SCALE GENOMIC DNA]</scope>
</reference>
<accession>A0A8S1AKR4</accession>
<evidence type="ECO:0000313" key="3">
    <source>
        <dbReference type="EMBL" id="CAB3255953.1"/>
    </source>
</evidence>
<keyword evidence="1" id="KW-0812">Transmembrane</keyword>
<gene>
    <name evidence="2" type="ORF">APLA_LOCUS11136</name>
    <name evidence="3" type="ORF">APLA_LOCUS15512</name>
</gene>
<keyword evidence="4" id="KW-1185">Reference proteome</keyword>
<feature type="transmembrane region" description="Helical" evidence="1">
    <location>
        <begin position="97"/>
        <end position="121"/>
    </location>
</feature>
<feature type="transmembrane region" description="Helical" evidence="1">
    <location>
        <begin position="34"/>
        <end position="58"/>
    </location>
</feature>